<comment type="similarity">
    <text evidence="2">Belongs to the 2H phosphoesterase superfamily. ThpR family.</text>
</comment>
<evidence type="ECO:0000256" key="3">
    <source>
        <dbReference type="SAM" id="MobiDB-lite"/>
    </source>
</evidence>
<protein>
    <recommendedName>
        <fullName evidence="2">RNA 2',3'-cyclic phosphodiesterase</fullName>
        <shortName evidence="2">RNA 2',3'-CPDase</shortName>
        <ecNumber evidence="2">3.1.4.58</ecNumber>
    </recommendedName>
</protein>
<comment type="caution">
    <text evidence="4">The sequence shown here is derived from an EMBL/GenBank/DDBJ whole genome shotgun (WGS) entry which is preliminary data.</text>
</comment>
<dbReference type="InterPro" id="IPR009097">
    <property type="entry name" value="Cyclic_Pdiesterase"/>
</dbReference>
<dbReference type="PANTHER" id="PTHR35561">
    <property type="entry name" value="RNA 2',3'-CYCLIC PHOSPHODIESTERASE"/>
    <property type="match status" value="1"/>
</dbReference>
<name>A0ABN1GN30_9ACTN</name>
<reference evidence="4 5" key="1">
    <citation type="journal article" date="2019" name="Int. J. Syst. Evol. Microbiol.">
        <title>The Global Catalogue of Microorganisms (GCM) 10K type strain sequencing project: providing services to taxonomists for standard genome sequencing and annotation.</title>
        <authorList>
            <consortium name="The Broad Institute Genomics Platform"/>
            <consortium name="The Broad Institute Genome Sequencing Center for Infectious Disease"/>
            <person name="Wu L."/>
            <person name="Ma J."/>
        </authorList>
    </citation>
    <scope>NUCLEOTIDE SEQUENCE [LARGE SCALE GENOMIC DNA]</scope>
    <source>
        <strain evidence="4 5">JCM 10671</strain>
    </source>
</reference>
<organism evidence="4 5">
    <name type="scientific">Sporichthya brevicatena</name>
    <dbReference type="NCBI Taxonomy" id="171442"/>
    <lineage>
        <taxon>Bacteria</taxon>
        <taxon>Bacillati</taxon>
        <taxon>Actinomycetota</taxon>
        <taxon>Actinomycetes</taxon>
        <taxon>Sporichthyales</taxon>
        <taxon>Sporichthyaceae</taxon>
        <taxon>Sporichthya</taxon>
    </lineage>
</organism>
<evidence type="ECO:0000313" key="5">
    <source>
        <dbReference type="Proteomes" id="UP001500957"/>
    </source>
</evidence>
<dbReference type="SUPFAM" id="SSF55144">
    <property type="entry name" value="LigT-like"/>
    <property type="match status" value="1"/>
</dbReference>
<dbReference type="Proteomes" id="UP001500957">
    <property type="component" value="Unassembled WGS sequence"/>
</dbReference>
<feature type="region of interest" description="Disordered" evidence="3">
    <location>
        <begin position="166"/>
        <end position="185"/>
    </location>
</feature>
<dbReference type="EC" id="3.1.4.58" evidence="2"/>
<dbReference type="Gene3D" id="3.90.1140.10">
    <property type="entry name" value="Cyclic phosphodiesterase"/>
    <property type="match status" value="1"/>
</dbReference>
<feature type="active site" description="Proton acceptor" evidence="2">
    <location>
        <position position="121"/>
    </location>
</feature>
<evidence type="ECO:0000256" key="1">
    <source>
        <dbReference type="ARBA" id="ARBA00022801"/>
    </source>
</evidence>
<comment type="function">
    <text evidence="2">Hydrolyzes RNA 2',3'-cyclic phosphodiester to an RNA 2'-phosphomonoester.</text>
</comment>
<proteinExistence type="inferred from homology"/>
<accession>A0ABN1GN30</accession>
<dbReference type="PANTHER" id="PTHR35561:SF1">
    <property type="entry name" value="RNA 2',3'-CYCLIC PHOSPHODIESTERASE"/>
    <property type="match status" value="1"/>
</dbReference>
<dbReference type="EMBL" id="BAAAHE010000011">
    <property type="protein sequence ID" value="GAA0614445.1"/>
    <property type="molecule type" value="Genomic_DNA"/>
</dbReference>
<keyword evidence="1 2" id="KW-0378">Hydrolase</keyword>
<gene>
    <name evidence="4" type="primary">thpR</name>
    <name evidence="4" type="ORF">GCM10009547_15360</name>
</gene>
<dbReference type="Pfam" id="PF13563">
    <property type="entry name" value="2_5_RNA_ligase2"/>
    <property type="match status" value="1"/>
</dbReference>
<keyword evidence="5" id="KW-1185">Reference proteome</keyword>
<evidence type="ECO:0000256" key="2">
    <source>
        <dbReference type="HAMAP-Rule" id="MF_01940"/>
    </source>
</evidence>
<feature type="active site" description="Proton donor" evidence="2">
    <location>
        <position position="39"/>
    </location>
</feature>
<dbReference type="HAMAP" id="MF_01940">
    <property type="entry name" value="RNA_CPDase"/>
    <property type="match status" value="1"/>
</dbReference>
<comment type="catalytic activity">
    <reaction evidence="2">
        <text>a 3'-end 2',3'-cyclophospho-ribonucleotide-RNA + H2O = a 3'-end 2'-phospho-ribonucleotide-RNA + H(+)</text>
        <dbReference type="Rhea" id="RHEA:11828"/>
        <dbReference type="Rhea" id="RHEA-COMP:10464"/>
        <dbReference type="Rhea" id="RHEA-COMP:17353"/>
        <dbReference type="ChEBI" id="CHEBI:15377"/>
        <dbReference type="ChEBI" id="CHEBI:15378"/>
        <dbReference type="ChEBI" id="CHEBI:83064"/>
        <dbReference type="ChEBI" id="CHEBI:173113"/>
        <dbReference type="EC" id="3.1.4.58"/>
    </reaction>
</comment>
<feature type="short sequence motif" description="HXTX 2" evidence="2">
    <location>
        <begin position="121"/>
        <end position="124"/>
    </location>
</feature>
<sequence length="185" mass="19374">MFVSVRPPADALAALDAELGRVRAIAPSGLRWTRPEQWHLTLAFLGEVADDTVPALTAALDAVMSDAPMTLRLAGGGCFGTNVLWVGLAGDVHALRTLAEAVTAAARGVAVELDDRPYRPHLTLARAGKTSADLRPAAGELAQIVGPTWDVDAVHLMASRLGQSPGGSALHAPIATWPRRRRGPA</sequence>
<evidence type="ECO:0000313" key="4">
    <source>
        <dbReference type="EMBL" id="GAA0614445.1"/>
    </source>
</evidence>
<dbReference type="InterPro" id="IPR004175">
    <property type="entry name" value="RNA_CPDase"/>
</dbReference>
<dbReference type="NCBIfam" id="TIGR02258">
    <property type="entry name" value="2_5_ligase"/>
    <property type="match status" value="1"/>
</dbReference>
<feature type="short sequence motif" description="HXTX 1" evidence="2">
    <location>
        <begin position="39"/>
        <end position="42"/>
    </location>
</feature>